<evidence type="ECO:0000313" key="2">
    <source>
        <dbReference type="EMBL" id="KHD08235.1"/>
    </source>
</evidence>
<keyword evidence="1" id="KW-0472">Membrane</keyword>
<dbReference type="Proteomes" id="UP000030428">
    <property type="component" value="Unassembled WGS sequence"/>
</dbReference>
<feature type="transmembrane region" description="Helical" evidence="1">
    <location>
        <begin position="15"/>
        <end position="35"/>
    </location>
</feature>
<evidence type="ECO:0000313" key="3">
    <source>
        <dbReference type="Proteomes" id="UP000030428"/>
    </source>
</evidence>
<organism evidence="2 3">
    <name type="scientific">Candidatus Thiomargarita nelsonii</name>
    <dbReference type="NCBI Taxonomy" id="1003181"/>
    <lineage>
        <taxon>Bacteria</taxon>
        <taxon>Pseudomonadati</taxon>
        <taxon>Pseudomonadota</taxon>
        <taxon>Gammaproteobacteria</taxon>
        <taxon>Thiotrichales</taxon>
        <taxon>Thiotrichaceae</taxon>
        <taxon>Thiomargarita</taxon>
    </lineage>
</organism>
<dbReference type="EMBL" id="JSZA02000080">
    <property type="protein sequence ID" value="KHD08235.1"/>
    <property type="molecule type" value="Genomic_DNA"/>
</dbReference>
<feature type="transmembrane region" description="Helical" evidence="1">
    <location>
        <begin position="448"/>
        <end position="465"/>
    </location>
</feature>
<gene>
    <name evidence="2" type="ORF">PN36_19365</name>
</gene>
<reference evidence="2 3" key="1">
    <citation type="journal article" date="2016" name="Front. Microbiol.">
        <title>Single-Cell (Meta-)Genomics of a Dimorphic Candidatus Thiomargarita nelsonii Reveals Genomic Plasticity.</title>
        <authorList>
            <person name="Flood B.E."/>
            <person name="Fliss P."/>
            <person name="Jones D.S."/>
            <person name="Dick G.J."/>
            <person name="Jain S."/>
            <person name="Kaster A.K."/>
            <person name="Winkel M."/>
            <person name="Mussmann M."/>
            <person name="Bailey J."/>
        </authorList>
    </citation>
    <scope>NUCLEOTIDE SEQUENCE [LARGE SCALE GENOMIC DNA]</scope>
    <source>
        <strain evidence="2">Hydrate Ridge</strain>
    </source>
</reference>
<keyword evidence="3" id="KW-1185">Reference proteome</keyword>
<keyword evidence="1" id="KW-1133">Transmembrane helix</keyword>
<keyword evidence="1" id="KW-0812">Transmembrane</keyword>
<protein>
    <submittedName>
        <fullName evidence="2">Uncharacterized protein</fullName>
    </submittedName>
</protein>
<sequence length="491" mass="56919">MKQIKLPDTPLAHKIFYLMIMIITILTFFLGFWLLDKRPTEIVPVISFEKAQQIEKNWIDKAFPQLDYLLAPVSPLPCIKVGDIRGTIRQKTQEALDFENAGDFQRAKQILSGSNHWLPVLTLVILSAKHNQEQYALRILEKYLKVNWNLLKNSKQRTTRSALIHLGYMYGWLRIKTGRYIGNSDLLWENLKRPIGVSLFFIERPTTRNQSIPKPGGCSGADKLTSYALYNNLIVAYMKSKNFKATRQRRNTECRRSATWRESQTFEEKPLLFVMKKLCPSNDIDEYSIWAISNAESLFKQELKPPDSLLNINLMLLIDSIIQRGDQTVELQNALLQKRQLLRRLSFKNWGGAPKEYKRIVASSLVRLAINNPSEIPTDIDSYLNEEQAQVIEAIRLTTAIRDGDSIHWLRRDEIKAQLGTRADEWLKAIKLPPEIVIVKLWNGLSDYKWIMMIISLLVIFLWGYSRAGRAKERKILFTSFYKTEADKGEK</sequence>
<dbReference type="AlphaFoldDB" id="A0A0A6PBR3"/>
<name>A0A0A6PBR3_9GAMM</name>
<accession>A0A0A6PBR3</accession>
<evidence type="ECO:0000256" key="1">
    <source>
        <dbReference type="SAM" id="Phobius"/>
    </source>
</evidence>
<comment type="caution">
    <text evidence="2">The sequence shown here is derived from an EMBL/GenBank/DDBJ whole genome shotgun (WGS) entry which is preliminary data.</text>
</comment>
<proteinExistence type="predicted"/>